<evidence type="ECO:0000256" key="1">
    <source>
        <dbReference type="SAM" id="Phobius"/>
    </source>
</evidence>
<accession>A0ABT1WN60</accession>
<keyword evidence="1" id="KW-1133">Transmembrane helix</keyword>
<name>A0ABT1WN60_9LACT</name>
<dbReference type="RefSeq" id="WP_256945039.1">
    <property type="nucleotide sequence ID" value="NZ_JANHNZ010000003.1"/>
</dbReference>
<organism evidence="2 3">
    <name type="scientific">Granulicatella seriolae</name>
    <dbReference type="NCBI Taxonomy" id="2967226"/>
    <lineage>
        <taxon>Bacteria</taxon>
        <taxon>Bacillati</taxon>
        <taxon>Bacillota</taxon>
        <taxon>Bacilli</taxon>
        <taxon>Lactobacillales</taxon>
        <taxon>Carnobacteriaceae</taxon>
        <taxon>Granulicatella</taxon>
    </lineage>
</organism>
<reference evidence="2" key="1">
    <citation type="submission" date="2022-07" db="EMBL/GenBank/DDBJ databases">
        <authorList>
            <person name="Jung M.-Y."/>
            <person name="Lee M."/>
        </authorList>
    </citation>
    <scope>NUCLEOTIDE SEQUENCE</scope>
    <source>
        <strain evidence="2">S8</strain>
    </source>
</reference>
<reference evidence="2" key="3">
    <citation type="journal article" date="2023" name="Microbiol. Resour. Announc.">
        <title>Draft Genome Sequence of Granulicatella sp. Strain S8, Isolated from a Marine Fish, Seriola quinqueradiata.</title>
        <authorList>
            <person name="Lee M."/>
            <person name="Farooq A."/>
            <person name="Jeong J.B."/>
            <person name="Jung M.Y."/>
        </authorList>
    </citation>
    <scope>NUCLEOTIDE SEQUENCE</scope>
    <source>
        <strain evidence="2">S8</strain>
    </source>
</reference>
<sequence length="91" mass="10591">MISIVIIAVELVITAFIVFQIIKWQQTSITRIKNERTAKNLAQGDYTEVETYNQAMTVLKRLSPEIRQHFPIMQHSISSEYKRIKGVKNNK</sequence>
<evidence type="ECO:0000313" key="2">
    <source>
        <dbReference type="EMBL" id="MCQ9209933.1"/>
    </source>
</evidence>
<proteinExistence type="predicted"/>
<protein>
    <recommendedName>
        <fullName evidence="4">LemA family protein</fullName>
    </recommendedName>
</protein>
<keyword evidence="1" id="KW-0472">Membrane</keyword>
<evidence type="ECO:0008006" key="4">
    <source>
        <dbReference type="Google" id="ProtNLM"/>
    </source>
</evidence>
<dbReference type="Proteomes" id="UP001059480">
    <property type="component" value="Unassembled WGS sequence"/>
</dbReference>
<reference evidence="2" key="2">
    <citation type="journal article" date="2023" name="Curr. Microbiol.">
        <title>Granulicatella seriolae sp. nov., a Novel Facultative Anaerobe Isolated from Yellowtail Marine Fish.</title>
        <authorList>
            <person name="Lee M."/>
            <person name="Choi Y.J."/>
            <person name="Farooq A."/>
            <person name="Jeong J.B."/>
            <person name="Jung M.Y."/>
        </authorList>
    </citation>
    <scope>NUCLEOTIDE SEQUENCE</scope>
    <source>
        <strain evidence="2">S8</strain>
    </source>
</reference>
<evidence type="ECO:0000313" key="3">
    <source>
        <dbReference type="Proteomes" id="UP001059480"/>
    </source>
</evidence>
<comment type="caution">
    <text evidence="2">The sequence shown here is derived from an EMBL/GenBank/DDBJ whole genome shotgun (WGS) entry which is preliminary data.</text>
</comment>
<dbReference type="EMBL" id="JANHNZ010000003">
    <property type="protein sequence ID" value="MCQ9209933.1"/>
    <property type="molecule type" value="Genomic_DNA"/>
</dbReference>
<keyword evidence="3" id="KW-1185">Reference proteome</keyword>
<gene>
    <name evidence="2" type="ORF">NPA36_05145</name>
</gene>
<feature type="transmembrane region" description="Helical" evidence="1">
    <location>
        <begin position="6"/>
        <end position="24"/>
    </location>
</feature>
<keyword evidence="1" id="KW-0812">Transmembrane</keyword>